<dbReference type="Pfam" id="PF07729">
    <property type="entry name" value="FCD"/>
    <property type="match status" value="1"/>
</dbReference>
<evidence type="ECO:0000256" key="2">
    <source>
        <dbReference type="ARBA" id="ARBA00023125"/>
    </source>
</evidence>
<dbReference type="PROSITE" id="PS50949">
    <property type="entry name" value="HTH_GNTR"/>
    <property type="match status" value="1"/>
</dbReference>
<dbReference type="PANTHER" id="PTHR43537">
    <property type="entry name" value="TRANSCRIPTIONAL REGULATOR, GNTR FAMILY"/>
    <property type="match status" value="1"/>
</dbReference>
<dbReference type="SUPFAM" id="SSF46785">
    <property type="entry name" value="Winged helix' DNA-binding domain"/>
    <property type="match status" value="1"/>
</dbReference>
<evidence type="ECO:0000259" key="4">
    <source>
        <dbReference type="PROSITE" id="PS50949"/>
    </source>
</evidence>
<proteinExistence type="predicted"/>
<dbReference type="InterPro" id="IPR036390">
    <property type="entry name" value="WH_DNA-bd_sf"/>
</dbReference>
<dbReference type="InterPro" id="IPR008920">
    <property type="entry name" value="TF_FadR/GntR_C"/>
</dbReference>
<evidence type="ECO:0000313" key="6">
    <source>
        <dbReference type="Proteomes" id="UP000194664"/>
    </source>
</evidence>
<name>A0A251WY09_9RHOB</name>
<dbReference type="Proteomes" id="UP000194664">
    <property type="component" value="Unassembled WGS sequence"/>
</dbReference>
<dbReference type="OrthoDB" id="8638122at2"/>
<dbReference type="Gene3D" id="1.20.120.530">
    <property type="entry name" value="GntR ligand-binding domain-like"/>
    <property type="match status" value="1"/>
</dbReference>
<dbReference type="Gene3D" id="1.10.10.10">
    <property type="entry name" value="Winged helix-like DNA-binding domain superfamily/Winged helix DNA-binding domain"/>
    <property type="match status" value="1"/>
</dbReference>
<reference evidence="5 6" key="1">
    <citation type="submission" date="2016-12" db="EMBL/GenBank/DDBJ databases">
        <title>The draft genome sequence of HSLHS2.</title>
        <authorList>
            <person name="Hu D."/>
            <person name="Wang L."/>
            <person name="Shao Z."/>
        </authorList>
    </citation>
    <scope>NUCLEOTIDE SEQUENCE [LARGE SCALE GENOMIC DNA]</scope>
    <source>
        <strain evidence="5">MCCC 1A06712</strain>
    </source>
</reference>
<dbReference type="RefSeq" id="WP_086451316.1">
    <property type="nucleotide sequence ID" value="NZ_MSPP01000003.1"/>
</dbReference>
<dbReference type="InterPro" id="IPR000524">
    <property type="entry name" value="Tscrpt_reg_HTH_GntR"/>
</dbReference>
<evidence type="ECO:0000256" key="1">
    <source>
        <dbReference type="ARBA" id="ARBA00023015"/>
    </source>
</evidence>
<dbReference type="Pfam" id="PF00392">
    <property type="entry name" value="GntR"/>
    <property type="match status" value="1"/>
</dbReference>
<dbReference type="SMART" id="SM00345">
    <property type="entry name" value="HTH_GNTR"/>
    <property type="match status" value="1"/>
</dbReference>
<evidence type="ECO:0000313" key="5">
    <source>
        <dbReference type="EMBL" id="OUD08823.1"/>
    </source>
</evidence>
<dbReference type="InterPro" id="IPR011711">
    <property type="entry name" value="GntR_C"/>
</dbReference>
<evidence type="ECO:0000256" key="3">
    <source>
        <dbReference type="ARBA" id="ARBA00023163"/>
    </source>
</evidence>
<accession>A0A251WY09</accession>
<dbReference type="SUPFAM" id="SSF48008">
    <property type="entry name" value="GntR ligand-binding domain-like"/>
    <property type="match status" value="1"/>
</dbReference>
<gene>
    <name evidence="5" type="ORF">BVC71_08865</name>
</gene>
<keyword evidence="3" id="KW-0804">Transcription</keyword>
<dbReference type="GO" id="GO:0003677">
    <property type="term" value="F:DNA binding"/>
    <property type="evidence" value="ECO:0007669"/>
    <property type="project" value="UniProtKB-KW"/>
</dbReference>
<keyword evidence="2" id="KW-0238">DNA-binding</keyword>
<dbReference type="PANTHER" id="PTHR43537:SF20">
    <property type="entry name" value="HTH-TYPE TRANSCRIPTIONAL REPRESSOR GLAR"/>
    <property type="match status" value="1"/>
</dbReference>
<dbReference type="EMBL" id="MSPP01000003">
    <property type="protein sequence ID" value="OUD08823.1"/>
    <property type="molecule type" value="Genomic_DNA"/>
</dbReference>
<protein>
    <submittedName>
        <fullName evidence="5">GntR family transcriptional regulator</fullName>
    </submittedName>
</protein>
<organism evidence="5 6">
    <name type="scientific">Marivivens niveibacter</name>
    <dbReference type="NCBI Taxonomy" id="1930667"/>
    <lineage>
        <taxon>Bacteria</taxon>
        <taxon>Pseudomonadati</taxon>
        <taxon>Pseudomonadota</taxon>
        <taxon>Alphaproteobacteria</taxon>
        <taxon>Rhodobacterales</taxon>
        <taxon>Paracoccaceae</taxon>
        <taxon>Marivivens group</taxon>
        <taxon>Marivivens</taxon>
    </lineage>
</organism>
<dbReference type="SMART" id="SM00895">
    <property type="entry name" value="FCD"/>
    <property type="match status" value="1"/>
</dbReference>
<sequence length="214" mass="24381">MSKLGDDIYRAMRHDIVFGKLEAQSKIRLSNLKETYGASVPTLREILNRLVSEGFVLAEGQRGHIVTPMSAEGLREIADLRILLESSALEKSIQRGDLNWEERIISAHYRLAQMEKQMQAGDDAVREAWKKYDWEYHQALISACGSSELLSLHGITFDKYLRYQMRLLTFRGEVAADEHKLMRDAALDRDAKTAVALLRAHILGGVEHSLQLFR</sequence>
<dbReference type="AlphaFoldDB" id="A0A251WY09"/>
<keyword evidence="6" id="KW-1185">Reference proteome</keyword>
<feature type="domain" description="HTH gntR-type" evidence="4">
    <location>
        <begin position="2"/>
        <end position="69"/>
    </location>
</feature>
<dbReference type="InterPro" id="IPR036388">
    <property type="entry name" value="WH-like_DNA-bd_sf"/>
</dbReference>
<dbReference type="GO" id="GO:0003700">
    <property type="term" value="F:DNA-binding transcription factor activity"/>
    <property type="evidence" value="ECO:0007669"/>
    <property type="project" value="InterPro"/>
</dbReference>
<keyword evidence="1" id="KW-0805">Transcription regulation</keyword>
<comment type="caution">
    <text evidence="5">The sequence shown here is derived from an EMBL/GenBank/DDBJ whole genome shotgun (WGS) entry which is preliminary data.</text>
</comment>